<evidence type="ECO:0000256" key="2">
    <source>
        <dbReference type="ARBA" id="ARBA00022475"/>
    </source>
</evidence>
<dbReference type="GeneID" id="43348773"/>
<evidence type="ECO:0000259" key="6">
    <source>
        <dbReference type="Pfam" id="PF01292"/>
    </source>
</evidence>
<comment type="subcellular location">
    <subcellularLocation>
        <location evidence="1">Cell membrane</location>
        <topology evidence="1">Multi-pass membrane protein</topology>
    </subcellularLocation>
</comment>
<organism evidence="7 8">
    <name type="scientific">Parasutterella excrementihominis</name>
    <dbReference type="NCBI Taxonomy" id="487175"/>
    <lineage>
        <taxon>Bacteria</taxon>
        <taxon>Pseudomonadati</taxon>
        <taxon>Pseudomonadota</taxon>
        <taxon>Betaproteobacteria</taxon>
        <taxon>Burkholderiales</taxon>
        <taxon>Sutterellaceae</taxon>
        <taxon>Parasutterella</taxon>
    </lineage>
</organism>
<dbReference type="PANTHER" id="PTHR30074">
    <property type="entry name" value="FORMATE DEHYDROGENASE, NITRATE-INDUCIBLE, CYTOCHROME B556 FDN SUBUNIT"/>
    <property type="match status" value="1"/>
</dbReference>
<name>A0A6I3SAX0_9BURK</name>
<keyword evidence="2" id="KW-1003">Cell membrane</keyword>
<dbReference type="Proteomes" id="UP000462362">
    <property type="component" value="Unassembled WGS sequence"/>
</dbReference>
<dbReference type="EMBL" id="WNCL01000034">
    <property type="protein sequence ID" value="MTU43910.1"/>
    <property type="molecule type" value="Genomic_DNA"/>
</dbReference>
<evidence type="ECO:0000313" key="7">
    <source>
        <dbReference type="EMBL" id="MTU43910.1"/>
    </source>
</evidence>
<dbReference type="GO" id="GO:0009326">
    <property type="term" value="C:formate dehydrogenase complex"/>
    <property type="evidence" value="ECO:0007669"/>
    <property type="project" value="TreeGrafter"/>
</dbReference>
<evidence type="ECO:0000256" key="5">
    <source>
        <dbReference type="ARBA" id="ARBA00023136"/>
    </source>
</evidence>
<feature type="domain" description="Cytochrome b561 bacterial/Ni-hydrogenase" evidence="6">
    <location>
        <begin position="8"/>
        <end position="204"/>
    </location>
</feature>
<keyword evidence="3" id="KW-0812">Transmembrane</keyword>
<sequence>MITKYIQRHSVLARITHGVVAISCILLAITGLFVMITAWNNGVGSEFTIAMRWTHRLLAIPFILIPLLAIIISPKGFVHLFKNNIFGKWDADDRTFAMRFIPYLFAPGKVHMPPQREVKSLQRVADGTLLFAGVFAAISGMILWLNTGLLPGGEWAYHFSQSTLLTAKIVHDISFIVIIVFGLGHIYLGAGIFEPYHGTLNLMFGNGKIKEADAAYHWGYWANNELAIGKNVVEVKDGEKKRGDTASEGWEK</sequence>
<comment type="caution">
    <text evidence="7">The sequence shown here is derived from an EMBL/GenBank/DDBJ whole genome shotgun (WGS) entry which is preliminary data.</text>
</comment>
<dbReference type="Gene3D" id="1.20.950.20">
    <property type="entry name" value="Transmembrane di-heme cytochromes, Chain C"/>
    <property type="match status" value="1"/>
</dbReference>
<dbReference type="GO" id="GO:0009061">
    <property type="term" value="P:anaerobic respiration"/>
    <property type="evidence" value="ECO:0007669"/>
    <property type="project" value="TreeGrafter"/>
</dbReference>
<dbReference type="PANTHER" id="PTHR30074:SF6">
    <property type="entry name" value="FORMATE DEHYDROGENASE GAMMA SUBUNIT"/>
    <property type="match status" value="1"/>
</dbReference>
<reference evidence="7 8" key="1">
    <citation type="journal article" date="2019" name="Nat. Med.">
        <title>A library of human gut bacterial isolates paired with longitudinal multiomics data enables mechanistic microbiome research.</title>
        <authorList>
            <person name="Poyet M."/>
            <person name="Groussin M."/>
            <person name="Gibbons S.M."/>
            <person name="Avila-Pacheco J."/>
            <person name="Jiang X."/>
            <person name="Kearney S.M."/>
            <person name="Perrotta A.R."/>
            <person name="Berdy B."/>
            <person name="Zhao S."/>
            <person name="Lieberman T.D."/>
            <person name="Swanson P.K."/>
            <person name="Smith M."/>
            <person name="Roesemann S."/>
            <person name="Alexander J.E."/>
            <person name="Rich S.A."/>
            <person name="Livny J."/>
            <person name="Vlamakis H."/>
            <person name="Clish C."/>
            <person name="Bullock K."/>
            <person name="Deik A."/>
            <person name="Scott J."/>
            <person name="Pierce K.A."/>
            <person name="Xavier R.J."/>
            <person name="Alm E.J."/>
        </authorList>
    </citation>
    <scope>NUCLEOTIDE SEQUENCE [LARGE SCALE GENOMIC DNA]</scope>
    <source>
        <strain evidence="7 8">BIOML-A2</strain>
    </source>
</reference>
<dbReference type="GO" id="GO:0015944">
    <property type="term" value="P:formate oxidation"/>
    <property type="evidence" value="ECO:0007669"/>
    <property type="project" value="TreeGrafter"/>
</dbReference>
<dbReference type="GO" id="GO:0005886">
    <property type="term" value="C:plasma membrane"/>
    <property type="evidence" value="ECO:0007669"/>
    <property type="project" value="UniProtKB-SubCell"/>
</dbReference>
<dbReference type="GO" id="GO:0036397">
    <property type="term" value="F:formate dehydrogenase (quinone) activity"/>
    <property type="evidence" value="ECO:0007669"/>
    <property type="project" value="TreeGrafter"/>
</dbReference>
<dbReference type="GO" id="GO:0022904">
    <property type="term" value="P:respiratory electron transport chain"/>
    <property type="evidence" value="ECO:0007669"/>
    <property type="project" value="InterPro"/>
</dbReference>
<protein>
    <submittedName>
        <fullName evidence="7">Formate dehydrogenase</fullName>
    </submittedName>
</protein>
<keyword evidence="4" id="KW-1133">Transmembrane helix</keyword>
<dbReference type="InterPro" id="IPR016174">
    <property type="entry name" value="Di-haem_cyt_TM"/>
</dbReference>
<dbReference type="InterPro" id="IPR051817">
    <property type="entry name" value="FDH_cytochrome_b556_subunit"/>
</dbReference>
<gene>
    <name evidence="7" type="ORF">GMD42_09850</name>
</gene>
<evidence type="ECO:0000256" key="4">
    <source>
        <dbReference type="ARBA" id="ARBA00022989"/>
    </source>
</evidence>
<accession>A0A6I3SAX0</accession>
<evidence type="ECO:0000256" key="3">
    <source>
        <dbReference type="ARBA" id="ARBA00022692"/>
    </source>
</evidence>
<keyword evidence="5" id="KW-0472">Membrane</keyword>
<dbReference type="GO" id="GO:0009055">
    <property type="term" value="F:electron transfer activity"/>
    <property type="evidence" value="ECO:0007669"/>
    <property type="project" value="InterPro"/>
</dbReference>
<evidence type="ECO:0000256" key="1">
    <source>
        <dbReference type="ARBA" id="ARBA00004651"/>
    </source>
</evidence>
<dbReference type="Pfam" id="PF01292">
    <property type="entry name" value="Ni_hydr_CYTB"/>
    <property type="match status" value="1"/>
</dbReference>
<dbReference type="InterPro" id="IPR011577">
    <property type="entry name" value="Cyt_b561_bac/Ni-Hgenase"/>
</dbReference>
<proteinExistence type="predicted"/>
<dbReference type="AlphaFoldDB" id="A0A6I3SAX0"/>
<dbReference type="RefSeq" id="WP_008864181.1">
    <property type="nucleotide sequence ID" value="NZ_CAJUON010000008.1"/>
</dbReference>
<dbReference type="SUPFAM" id="SSF81342">
    <property type="entry name" value="Transmembrane di-heme cytochromes"/>
    <property type="match status" value="1"/>
</dbReference>
<evidence type="ECO:0000313" key="8">
    <source>
        <dbReference type="Proteomes" id="UP000462362"/>
    </source>
</evidence>